<name>A0A2U2MSZ6_9BIFI</name>
<keyword evidence="2" id="KW-1133">Transmembrane helix</keyword>
<feature type="region of interest" description="Disordered" evidence="1">
    <location>
        <begin position="1"/>
        <end position="74"/>
    </location>
</feature>
<proteinExistence type="predicted"/>
<sequence>MANETTDNGKVTDGTTDNTVTDGTTGDTVTDGTTGNTAADGTTGAFPAETDGGTVSAEPAGSGEEDEDERTSSTAVRQLSVVAVVLGMVAIVLCFMPHVSLMVALGVAITATVIGLVNCLSSTVLHDPRTRVVAAAGTLAGAVAVLITLLL</sequence>
<dbReference type="Proteomes" id="UP000245753">
    <property type="component" value="Unassembled WGS sequence"/>
</dbReference>
<accession>A0A2U2MSZ6</accession>
<keyword evidence="4" id="KW-1185">Reference proteome</keyword>
<feature type="compositionally biased region" description="Low complexity" evidence="1">
    <location>
        <begin position="1"/>
        <end position="45"/>
    </location>
</feature>
<comment type="caution">
    <text evidence="3">The sequence shown here is derived from an EMBL/GenBank/DDBJ whole genome shotgun (WGS) entry which is preliminary data.</text>
</comment>
<feature type="transmembrane region" description="Helical" evidence="2">
    <location>
        <begin position="79"/>
        <end position="99"/>
    </location>
</feature>
<evidence type="ECO:0000313" key="3">
    <source>
        <dbReference type="EMBL" id="PWG59977.1"/>
    </source>
</evidence>
<reference evidence="3 4" key="1">
    <citation type="journal article" date="2018" name="Int. J. Syst. Evol. Microbiol.">
        <title>Bifidobacterium catulorum sp. nov., a novel taxon from the faeces of the baby common marmoset (Callithrix jacchus).</title>
        <authorList>
            <person name="Modesto M."/>
            <person name="Michelini S."/>
            <person name="Oki K."/>
            <person name="Biavati B."/>
            <person name="Watanabe K."/>
            <person name="Mattarelli P."/>
        </authorList>
    </citation>
    <scope>NUCLEOTIDE SEQUENCE [LARGE SCALE GENOMIC DNA]</scope>
    <source>
        <strain evidence="3 4">MRM 8.19</strain>
    </source>
</reference>
<keyword evidence="2" id="KW-0472">Membrane</keyword>
<organism evidence="3 4">
    <name type="scientific">Bifidobacterium catulorum</name>
    <dbReference type="NCBI Taxonomy" id="1630173"/>
    <lineage>
        <taxon>Bacteria</taxon>
        <taxon>Bacillati</taxon>
        <taxon>Actinomycetota</taxon>
        <taxon>Actinomycetes</taxon>
        <taxon>Bifidobacteriales</taxon>
        <taxon>Bifidobacteriaceae</taxon>
        <taxon>Bifidobacterium</taxon>
    </lineage>
</organism>
<feature type="transmembrane region" description="Helical" evidence="2">
    <location>
        <begin position="132"/>
        <end position="150"/>
    </location>
</feature>
<evidence type="ECO:0000256" key="1">
    <source>
        <dbReference type="SAM" id="MobiDB-lite"/>
    </source>
</evidence>
<protein>
    <submittedName>
        <fullName evidence="3">Uncharacterized protein</fullName>
    </submittedName>
</protein>
<dbReference type="EMBL" id="QFFN01000009">
    <property type="protein sequence ID" value="PWG59977.1"/>
    <property type="molecule type" value="Genomic_DNA"/>
</dbReference>
<evidence type="ECO:0000313" key="4">
    <source>
        <dbReference type="Proteomes" id="UP000245753"/>
    </source>
</evidence>
<dbReference type="AlphaFoldDB" id="A0A2U2MSZ6"/>
<feature type="transmembrane region" description="Helical" evidence="2">
    <location>
        <begin position="105"/>
        <end position="125"/>
    </location>
</feature>
<keyword evidence="2" id="KW-0812">Transmembrane</keyword>
<evidence type="ECO:0000256" key="2">
    <source>
        <dbReference type="SAM" id="Phobius"/>
    </source>
</evidence>
<dbReference type="RefSeq" id="WP_109137156.1">
    <property type="nucleotide sequence ID" value="NZ_QFFN01000009.1"/>
</dbReference>
<gene>
    <name evidence="3" type="ORF">DF200_04880</name>
</gene>